<evidence type="ECO:0000256" key="6">
    <source>
        <dbReference type="SAM" id="SignalP"/>
    </source>
</evidence>
<comment type="similarity">
    <text evidence="3">Belongs to the GMC oxidoreductase family.</text>
</comment>
<dbReference type="InterPro" id="IPR000172">
    <property type="entry name" value="GMC_OxRdtase_N"/>
</dbReference>
<dbReference type="PROSITE" id="PS00624">
    <property type="entry name" value="GMC_OXRED_2"/>
    <property type="match status" value="1"/>
</dbReference>
<dbReference type="Gene3D" id="3.50.50.60">
    <property type="entry name" value="FAD/NAD(P)-binding domain"/>
    <property type="match status" value="1"/>
</dbReference>
<feature type="domain" description="Glucose-methanol-choline oxidoreductase N-terminal" evidence="7">
    <location>
        <begin position="146"/>
        <end position="160"/>
    </location>
</feature>
<dbReference type="GO" id="GO:0016614">
    <property type="term" value="F:oxidoreductase activity, acting on CH-OH group of donors"/>
    <property type="evidence" value="ECO:0007669"/>
    <property type="project" value="InterPro"/>
</dbReference>
<dbReference type="SUPFAM" id="SSF54373">
    <property type="entry name" value="FAD-linked reductases, C-terminal domain"/>
    <property type="match status" value="1"/>
</dbReference>
<protein>
    <submittedName>
        <fullName evidence="8">Alcohol oxidase 1</fullName>
    </submittedName>
</protein>
<comment type="caution">
    <text evidence="8">The sequence shown here is derived from an EMBL/GenBank/DDBJ whole genome shotgun (WGS) entry which is preliminary data.</text>
</comment>
<evidence type="ECO:0000256" key="1">
    <source>
        <dbReference type="ARBA" id="ARBA00004191"/>
    </source>
</evidence>
<keyword evidence="6" id="KW-0732">Signal</keyword>
<evidence type="ECO:0000256" key="5">
    <source>
        <dbReference type="ARBA" id="ARBA00022512"/>
    </source>
</evidence>
<keyword evidence="9" id="KW-1185">Reference proteome</keyword>
<feature type="chain" id="PRO_5010264940" evidence="6">
    <location>
        <begin position="17"/>
        <end position="435"/>
    </location>
</feature>
<dbReference type="InterPro" id="IPR007867">
    <property type="entry name" value="GMC_OxRtase_C"/>
</dbReference>
<dbReference type="EMBL" id="MNBE01000695">
    <property type="protein sequence ID" value="OKO97287.1"/>
    <property type="molecule type" value="Genomic_DNA"/>
</dbReference>
<keyword evidence="5" id="KW-0134">Cell wall</keyword>
<dbReference type="STRING" id="1316194.A0A1Q5TAL8"/>
<evidence type="ECO:0000313" key="9">
    <source>
        <dbReference type="Proteomes" id="UP000186955"/>
    </source>
</evidence>
<organism evidence="8 9">
    <name type="scientific">Penicillium subrubescens</name>
    <dbReference type="NCBI Taxonomy" id="1316194"/>
    <lineage>
        <taxon>Eukaryota</taxon>
        <taxon>Fungi</taxon>
        <taxon>Dikarya</taxon>
        <taxon>Ascomycota</taxon>
        <taxon>Pezizomycotina</taxon>
        <taxon>Eurotiomycetes</taxon>
        <taxon>Eurotiomycetidae</taxon>
        <taxon>Eurotiales</taxon>
        <taxon>Aspergillaceae</taxon>
        <taxon>Penicillium</taxon>
    </lineage>
</organism>
<dbReference type="AlphaFoldDB" id="A0A1Q5TAL8"/>
<dbReference type="SUPFAM" id="SSF51905">
    <property type="entry name" value="FAD/NAD(P)-binding domain"/>
    <property type="match status" value="1"/>
</dbReference>
<dbReference type="InterPro" id="IPR036188">
    <property type="entry name" value="FAD/NAD-bd_sf"/>
</dbReference>
<feature type="signal peptide" evidence="6">
    <location>
        <begin position="1"/>
        <end position="16"/>
    </location>
</feature>
<accession>A0A1Q5TAL8</accession>
<keyword evidence="4" id="KW-0963">Cytoplasm</keyword>
<keyword evidence="5" id="KW-0964">Secreted</keyword>
<evidence type="ECO:0000256" key="2">
    <source>
        <dbReference type="ARBA" id="ARBA00004496"/>
    </source>
</evidence>
<gene>
    <name evidence="8" type="ORF">PENSUB_10081</name>
</gene>
<dbReference type="Proteomes" id="UP000186955">
    <property type="component" value="Unassembled WGS sequence"/>
</dbReference>
<dbReference type="GO" id="GO:0050660">
    <property type="term" value="F:flavin adenine dinucleotide binding"/>
    <property type="evidence" value="ECO:0007669"/>
    <property type="project" value="InterPro"/>
</dbReference>
<dbReference type="PANTHER" id="PTHR11552">
    <property type="entry name" value="GLUCOSE-METHANOL-CHOLINE GMC OXIDOREDUCTASE"/>
    <property type="match status" value="1"/>
</dbReference>
<evidence type="ECO:0000313" key="8">
    <source>
        <dbReference type="EMBL" id="OKO97287.1"/>
    </source>
</evidence>
<evidence type="ECO:0000259" key="7">
    <source>
        <dbReference type="PROSITE" id="PS00624"/>
    </source>
</evidence>
<dbReference type="GO" id="GO:0005737">
    <property type="term" value="C:cytoplasm"/>
    <property type="evidence" value="ECO:0007669"/>
    <property type="project" value="UniProtKB-SubCell"/>
</dbReference>
<evidence type="ECO:0000256" key="3">
    <source>
        <dbReference type="ARBA" id="ARBA00010790"/>
    </source>
</evidence>
<proteinExistence type="inferred from homology"/>
<comment type="subcellular location">
    <subcellularLocation>
        <location evidence="2">Cytoplasm</location>
    </subcellularLocation>
    <subcellularLocation>
        <location evidence="1">Secreted</location>
        <location evidence="1">Cell wall</location>
    </subcellularLocation>
</comment>
<name>A0A1Q5TAL8_9EURO</name>
<dbReference type="Pfam" id="PF00732">
    <property type="entry name" value="GMC_oxred_N"/>
    <property type="match status" value="1"/>
</dbReference>
<dbReference type="PANTHER" id="PTHR11552:SF119">
    <property type="entry name" value="GLUCOSE-METHANOL-CHOLINE OXIDOREDUCTASE N-TERMINAL DOMAIN-CONTAINING PROTEIN"/>
    <property type="match status" value="1"/>
</dbReference>
<evidence type="ECO:0000256" key="4">
    <source>
        <dbReference type="ARBA" id="ARBA00022490"/>
    </source>
</evidence>
<dbReference type="Pfam" id="PF05199">
    <property type="entry name" value="GMC_oxred_C"/>
    <property type="match status" value="1"/>
</dbReference>
<dbReference type="Gene3D" id="3.30.560.10">
    <property type="entry name" value="Glucose Oxidase, domain 3"/>
    <property type="match status" value="1"/>
</dbReference>
<sequence length="435" mass="48450">MHWTILATGFLHVVSSASVPPSLEIHVKDVTAPNIVNVHVENANTVTQDIVFTYGKCDLVSFDEIHDTIAKISGGGRRSDAAHAYIHSTRAKHSNLHLKCNTRVDKIIIENGRAVGVATVPAKPLDGVDPPRRIFRARKQSIISGGTLSSPLILQRSGVGDPEKLQRAGVKPLVNLPGVGRNFQDHLLTFSVYRAKPDTDTFDDFVRGEPKIQKKVFQEWNQKGTGPLATNGIDARVKIKPTPQELNEMKKWPTPEFNSGWESYFKNKPDKSAMHYSVIVGWFGDHMLMPPGEFFTMFHFLQYPFSRGSTHIQSSDPYAVPDFDAGFMNDKRDMAPMAWGYIKSRETARRMGAYAGEVTGMHPHFAFDSPARTRDLDLETTKAYAGPNHITAGIQYGSWSEALGPGKQPSASTLSSNRHEARETLHYNKHDIENF</sequence>
<reference evidence="8 9" key="1">
    <citation type="submission" date="2016-10" db="EMBL/GenBank/DDBJ databases">
        <title>Genome sequence of the ascomycete fungus Penicillium subrubescens.</title>
        <authorList>
            <person name="De Vries R.P."/>
            <person name="Peng M."/>
            <person name="Dilokpimol A."/>
            <person name="Hilden K."/>
            <person name="Makela M.R."/>
            <person name="Grigoriev I."/>
            <person name="Riley R."/>
            <person name="Granchi Z."/>
        </authorList>
    </citation>
    <scope>NUCLEOTIDE SEQUENCE [LARGE SCALE GENOMIC DNA]</scope>
    <source>
        <strain evidence="8 9">CBS 132785</strain>
    </source>
</reference>
<dbReference type="InterPro" id="IPR012132">
    <property type="entry name" value="GMC_OxRdtase"/>
</dbReference>